<dbReference type="Proteomes" id="UP000789405">
    <property type="component" value="Unassembled WGS sequence"/>
</dbReference>
<dbReference type="SUPFAM" id="SSF161270">
    <property type="entry name" value="PspA lactotransferrin-binding region"/>
    <property type="match status" value="1"/>
</dbReference>
<evidence type="ECO:0000313" key="3">
    <source>
        <dbReference type="Proteomes" id="UP000789405"/>
    </source>
</evidence>
<dbReference type="EMBL" id="CAJVPY010072733">
    <property type="protein sequence ID" value="CAG8829193.1"/>
    <property type="molecule type" value="Genomic_DNA"/>
</dbReference>
<feature type="non-terminal residue" evidence="2">
    <location>
        <position position="1"/>
    </location>
</feature>
<dbReference type="AlphaFoldDB" id="A0A9N9KGU3"/>
<accession>A0A9N9KGU3</accession>
<keyword evidence="3" id="KW-1185">Reference proteome</keyword>
<reference evidence="2" key="1">
    <citation type="submission" date="2021-06" db="EMBL/GenBank/DDBJ databases">
        <authorList>
            <person name="Kallberg Y."/>
            <person name="Tangrot J."/>
            <person name="Rosling A."/>
        </authorList>
    </citation>
    <scope>NUCLEOTIDE SEQUENCE</scope>
    <source>
        <strain evidence="2">MA453B</strain>
    </source>
</reference>
<feature type="compositionally biased region" description="Basic and acidic residues" evidence="1">
    <location>
        <begin position="1"/>
        <end position="25"/>
    </location>
</feature>
<proteinExistence type="predicted"/>
<sequence length="121" mass="14004">ERAQQKETELNEKYNKIRSKIDSHRQSRQNIKTSIEKNRETRNKLTSEFNSLGVSEADITVLEKLQIIENKVSSLDDEISRLHHQSNSCAKLDLQKSNLRTKTESLNTFLASSRNDFKNAL</sequence>
<protein>
    <submittedName>
        <fullName evidence="2">21894_t:CDS:1</fullName>
    </submittedName>
</protein>
<evidence type="ECO:0000313" key="2">
    <source>
        <dbReference type="EMBL" id="CAG8829193.1"/>
    </source>
</evidence>
<evidence type="ECO:0000256" key="1">
    <source>
        <dbReference type="SAM" id="MobiDB-lite"/>
    </source>
</evidence>
<name>A0A9N9KGU3_9GLOM</name>
<feature type="region of interest" description="Disordered" evidence="1">
    <location>
        <begin position="1"/>
        <end position="39"/>
    </location>
</feature>
<feature type="non-terminal residue" evidence="2">
    <location>
        <position position="121"/>
    </location>
</feature>
<comment type="caution">
    <text evidence="2">The sequence shown here is derived from an EMBL/GenBank/DDBJ whole genome shotgun (WGS) entry which is preliminary data.</text>
</comment>
<gene>
    <name evidence="2" type="ORF">DERYTH_LOCUS28637</name>
</gene>
<organism evidence="2 3">
    <name type="scientific">Dentiscutata erythropus</name>
    <dbReference type="NCBI Taxonomy" id="1348616"/>
    <lineage>
        <taxon>Eukaryota</taxon>
        <taxon>Fungi</taxon>
        <taxon>Fungi incertae sedis</taxon>
        <taxon>Mucoromycota</taxon>
        <taxon>Glomeromycotina</taxon>
        <taxon>Glomeromycetes</taxon>
        <taxon>Diversisporales</taxon>
        <taxon>Gigasporaceae</taxon>
        <taxon>Dentiscutata</taxon>
    </lineage>
</organism>